<organism evidence="1 2">
    <name type="scientific">Pseudobutyrivibrio ruminis</name>
    <dbReference type="NCBI Taxonomy" id="46206"/>
    <lineage>
        <taxon>Bacteria</taxon>
        <taxon>Bacillati</taxon>
        <taxon>Bacillota</taxon>
        <taxon>Clostridia</taxon>
        <taxon>Lachnospirales</taxon>
        <taxon>Lachnospiraceae</taxon>
        <taxon>Pseudobutyrivibrio</taxon>
    </lineage>
</organism>
<dbReference type="AlphaFoldDB" id="A0A927UCI0"/>
<accession>A0A927UCI0</accession>
<comment type="caution">
    <text evidence="1">The sequence shown here is derived from an EMBL/GenBank/DDBJ whole genome shotgun (WGS) entry which is preliminary data.</text>
</comment>
<dbReference type="GO" id="GO:0016491">
    <property type="term" value="F:oxidoreductase activity"/>
    <property type="evidence" value="ECO:0007669"/>
    <property type="project" value="InterPro"/>
</dbReference>
<dbReference type="NCBIfam" id="NF047509">
    <property type="entry name" value="Rv3131_FMN_oxido"/>
    <property type="match status" value="1"/>
</dbReference>
<reference evidence="1" key="1">
    <citation type="submission" date="2019-04" db="EMBL/GenBank/DDBJ databases">
        <title>Evolution of Biomass-Degrading Anaerobic Consortia Revealed by Metagenomics.</title>
        <authorList>
            <person name="Peng X."/>
        </authorList>
    </citation>
    <scope>NUCLEOTIDE SEQUENCE</scope>
    <source>
        <strain evidence="1">SIG311</strain>
    </source>
</reference>
<evidence type="ECO:0000313" key="1">
    <source>
        <dbReference type="EMBL" id="MBE5921126.1"/>
    </source>
</evidence>
<sequence length="361" mass="40820">MKGRIIMAIVLFLCVSLVLLLYDGRKISVDTNKKVEGLSEELQDIFALAALAPSSHNVQSWIVDVYPADNQIEIKIDPDRKLTVVDPKDREMYISLGCYTQTLAEAFLAYGYSTECQYDANERKMVVSYEKDSDVVNETAISLIKHRHTEKAPFDKERKISGQVLESAIIKGTIDYYENGLEEYDIIKEATMTAYENQAYNQEAASELSNWLRLSNGETKKSKDGLPAEQLGIKGVKKSFYYMFTNHDSAKGENFAKQGVDNTKKQLDSANAFVIISADNNEESLIKCGQTTVDFWLQMVEKQISVHPMSYALEDEEIKGQMMKALSSTSEPQMILRIGYIKSYGENANIRRDLGDYIKVH</sequence>
<proteinExistence type="predicted"/>
<dbReference type="Gene3D" id="3.40.109.10">
    <property type="entry name" value="NADH Oxidase"/>
    <property type="match status" value="1"/>
</dbReference>
<evidence type="ECO:0008006" key="3">
    <source>
        <dbReference type="Google" id="ProtNLM"/>
    </source>
</evidence>
<dbReference type="Proteomes" id="UP000766246">
    <property type="component" value="Unassembled WGS sequence"/>
</dbReference>
<protein>
    <recommendedName>
        <fullName evidence="3">Nitroreductase domain-containing protein</fullName>
    </recommendedName>
</protein>
<dbReference type="SUPFAM" id="SSF55469">
    <property type="entry name" value="FMN-dependent nitroreductase-like"/>
    <property type="match status" value="1"/>
</dbReference>
<gene>
    <name evidence="1" type="ORF">E7272_15025</name>
</gene>
<dbReference type="EMBL" id="SVER01000094">
    <property type="protein sequence ID" value="MBE5921126.1"/>
    <property type="molecule type" value="Genomic_DNA"/>
</dbReference>
<name>A0A927UCI0_9FIRM</name>
<dbReference type="InterPro" id="IPR000415">
    <property type="entry name" value="Nitroreductase-like"/>
</dbReference>
<evidence type="ECO:0000313" key="2">
    <source>
        <dbReference type="Proteomes" id="UP000766246"/>
    </source>
</evidence>